<sequence>MTMTALLRYSRPVDGTIPVSALLYEDERLLASQDGVGLYDGRNAADDLRLTDARSVPLLLSVFLWNGVLICCYRLVQLKGRTIGTWQDQMNNGWPHSSFESDWRGPNKSASHQSGSIHITSHRLLFISGAPSSSPNYAPPPTSERGASLALDLEAVAHTESYTGFFTSSPKVTLHLRALEHHSEREARKNFPESAPTLSVSDATVHANETSSAVLDGPSGSKAVSPLALAAPFDNPFDLWECEICGYRNPPGLSPAARNACGLCGMPRTLSSSTTPSSSTPRPTSSLSTNFSSPTPLPVPISSSRSALSPGPAYLHSRSLPSSKATTPAPLSMSPTSQGDTFTSRGEYGGGLEKQDTKRRKRRPSALACPACTFLNHPSLQECEICGKSLLSTEQEETQTLVQIPNLQPPHLPSKSAPTSRPVSPVFDLDYNKSSTADVDERERYIKLSFRKGGDKAFYAALKTALQQKEWEVRNAKQKKGGSGPEASSGTSGISGILQTMNSTAQHTERGMSDAFADLEALMSKAQDMVRLAKGLNEQLAAAARSPSDDGEPLEPEEATFVRSSLGQLGLGMKNTAVTSDMSGDERKYLEQLAIELAGVLESNMDTDAKDRRGEKVGIIRRKGIVGLDEVWGGWNRARGVALISPETTLKVLPYLPLHTTPPITTRTLASGLRVLHTPAYAPSAFAARLVTLLINTGICTTTTIASSEMLSVGLTDELVGEVEERGSICRDDPRAGINGGAGMGVDVRWWVNAFNGYVWDGQSG</sequence>
<feature type="region of interest" description="Disordered" evidence="8">
    <location>
        <begin position="185"/>
        <end position="204"/>
    </location>
</feature>
<dbReference type="OrthoDB" id="271448at2759"/>
<dbReference type="Pfam" id="PF04157">
    <property type="entry name" value="EAP30"/>
    <property type="match status" value="1"/>
</dbReference>
<dbReference type="Gene3D" id="2.30.30.380">
    <property type="entry name" value="Zn-finger domain of Sec23/24"/>
    <property type="match status" value="1"/>
</dbReference>
<evidence type="ECO:0000313" key="10">
    <source>
        <dbReference type="EMBL" id="THH06315.1"/>
    </source>
</evidence>
<keyword evidence="4" id="KW-0863">Zinc-finger</keyword>
<name>A0A4S4L4N9_9AGAM</name>
<feature type="compositionally biased region" description="Low complexity" evidence="8">
    <location>
        <begin position="270"/>
        <end position="289"/>
    </location>
</feature>
<dbReference type="GO" id="GO:0000814">
    <property type="term" value="C:ESCRT II complex"/>
    <property type="evidence" value="ECO:0007669"/>
    <property type="project" value="UniProtKB-UniRule"/>
</dbReference>
<organism evidence="10 11">
    <name type="scientific">Phellinidium pouzarii</name>
    <dbReference type="NCBI Taxonomy" id="167371"/>
    <lineage>
        <taxon>Eukaryota</taxon>
        <taxon>Fungi</taxon>
        <taxon>Dikarya</taxon>
        <taxon>Basidiomycota</taxon>
        <taxon>Agaricomycotina</taxon>
        <taxon>Agaricomycetes</taxon>
        <taxon>Hymenochaetales</taxon>
        <taxon>Hymenochaetaceae</taxon>
        <taxon>Phellinidium</taxon>
    </lineage>
</organism>
<keyword evidence="11" id="KW-1185">Reference proteome</keyword>
<keyword evidence="2 7" id="KW-0813">Transport</keyword>
<protein>
    <recommendedName>
        <fullName evidence="7">Vacuolar protein-sorting-associated protein 36</fullName>
    </recommendedName>
    <alternativeName>
        <fullName evidence="7">ESCRT-II complex subunit VPS36</fullName>
    </alternativeName>
</protein>
<reference evidence="10 11" key="1">
    <citation type="submission" date="2019-02" db="EMBL/GenBank/DDBJ databases">
        <title>Genome sequencing of the rare red list fungi Phellinidium pouzarii.</title>
        <authorList>
            <person name="Buettner E."/>
            <person name="Kellner H."/>
        </authorList>
    </citation>
    <scope>NUCLEOTIDE SEQUENCE [LARGE SCALE GENOMIC DNA]</scope>
    <source>
        <strain evidence="10 11">DSM 108285</strain>
    </source>
</reference>
<feature type="region of interest" description="Disordered" evidence="8">
    <location>
        <begin position="404"/>
        <end position="426"/>
    </location>
</feature>
<keyword evidence="5" id="KW-0862">Zinc</keyword>
<dbReference type="PANTHER" id="PTHR13128">
    <property type="entry name" value="VACUOLAR PROTEIN-SORTING-ASSOCIATED PROTEIN 36"/>
    <property type="match status" value="1"/>
</dbReference>
<feature type="region of interest" description="Disordered" evidence="8">
    <location>
        <begin position="473"/>
        <end position="493"/>
    </location>
</feature>
<comment type="function">
    <text evidence="7">Component of the ESCRT-II complex (endosomal sorting complex required for transport II), which is required for multivesicular body (MVB) formation and sorting of endosomal cargo proteins into MVBs.</text>
</comment>
<dbReference type="PROSITE" id="PS51495">
    <property type="entry name" value="GLUE"/>
    <property type="match status" value="1"/>
</dbReference>
<evidence type="ECO:0000256" key="7">
    <source>
        <dbReference type="RuleBase" id="RU367095"/>
    </source>
</evidence>
<comment type="caution">
    <text evidence="10">The sequence shown here is derived from an EMBL/GenBank/DDBJ whole genome shotgun (WGS) entry which is preliminary data.</text>
</comment>
<dbReference type="InterPro" id="IPR001876">
    <property type="entry name" value="Znf_RanBP2"/>
</dbReference>
<dbReference type="SMART" id="SM00547">
    <property type="entry name" value="ZnF_RBZ"/>
    <property type="match status" value="2"/>
</dbReference>
<evidence type="ECO:0000256" key="8">
    <source>
        <dbReference type="SAM" id="MobiDB-lite"/>
    </source>
</evidence>
<keyword evidence="6 7" id="KW-0653">Protein transport</keyword>
<dbReference type="Proteomes" id="UP000308199">
    <property type="component" value="Unassembled WGS sequence"/>
</dbReference>
<dbReference type="AlphaFoldDB" id="A0A4S4L4N9"/>
<evidence type="ECO:0000256" key="5">
    <source>
        <dbReference type="ARBA" id="ARBA00022833"/>
    </source>
</evidence>
<comment type="subcellular location">
    <subcellularLocation>
        <location evidence="7">Cytoplasm</location>
    </subcellularLocation>
    <subcellularLocation>
        <location evidence="7">Endosome</location>
    </subcellularLocation>
</comment>
<dbReference type="InterPro" id="IPR036390">
    <property type="entry name" value="WH_DNA-bd_sf"/>
</dbReference>
<dbReference type="InterPro" id="IPR011993">
    <property type="entry name" value="PH-like_dom_sf"/>
</dbReference>
<gene>
    <name evidence="10" type="ORF">EW145_g4179</name>
</gene>
<dbReference type="GO" id="GO:0043328">
    <property type="term" value="P:protein transport to vacuole involved in ubiquitin-dependent protein catabolic process via the multivesicular body sorting pathway"/>
    <property type="evidence" value="ECO:0007669"/>
    <property type="project" value="UniProtKB-UniRule"/>
</dbReference>
<evidence type="ECO:0000256" key="4">
    <source>
        <dbReference type="ARBA" id="ARBA00022771"/>
    </source>
</evidence>
<dbReference type="GO" id="GO:0043130">
    <property type="term" value="F:ubiquitin binding"/>
    <property type="evidence" value="ECO:0007669"/>
    <property type="project" value="UniProtKB-UniRule"/>
</dbReference>
<dbReference type="Gene3D" id="2.30.29.30">
    <property type="entry name" value="Pleckstrin-homology domain (PH domain)/Phosphotyrosine-binding domain (PTB)"/>
    <property type="match status" value="3"/>
</dbReference>
<dbReference type="InterPro" id="IPR040608">
    <property type="entry name" value="Snf8/Vps36"/>
</dbReference>
<proteinExistence type="inferred from homology"/>
<dbReference type="InterPro" id="IPR036388">
    <property type="entry name" value="WH-like_DNA-bd_sf"/>
</dbReference>
<evidence type="ECO:0000256" key="6">
    <source>
        <dbReference type="ARBA" id="ARBA00022927"/>
    </source>
</evidence>
<dbReference type="SUPFAM" id="SSF50729">
    <property type="entry name" value="PH domain-like"/>
    <property type="match status" value="2"/>
</dbReference>
<dbReference type="GO" id="GO:0008270">
    <property type="term" value="F:zinc ion binding"/>
    <property type="evidence" value="ECO:0007669"/>
    <property type="project" value="UniProtKB-KW"/>
</dbReference>
<accession>A0A4S4L4N9</accession>
<keyword evidence="7" id="KW-0963">Cytoplasm</keyword>
<comment type="subunit">
    <text evidence="7">Component of the endosomal sorting complex required for transport II (ESCRT-II).</text>
</comment>
<evidence type="ECO:0000256" key="3">
    <source>
        <dbReference type="ARBA" id="ARBA00022723"/>
    </source>
</evidence>
<dbReference type="GO" id="GO:0032266">
    <property type="term" value="F:phosphatidylinositol-3-phosphate binding"/>
    <property type="evidence" value="ECO:0007669"/>
    <property type="project" value="UniProtKB-UniRule"/>
</dbReference>
<evidence type="ECO:0000256" key="1">
    <source>
        <dbReference type="ARBA" id="ARBA00009697"/>
    </source>
</evidence>
<evidence type="ECO:0000259" key="9">
    <source>
        <dbReference type="PROSITE" id="PS51495"/>
    </source>
</evidence>
<dbReference type="Gene3D" id="6.10.140.260">
    <property type="match status" value="1"/>
</dbReference>
<dbReference type="Gene3D" id="1.10.10.10">
    <property type="entry name" value="Winged helix-like DNA-binding domain superfamily/Winged helix DNA-binding domain"/>
    <property type="match status" value="2"/>
</dbReference>
<keyword evidence="7" id="KW-0967">Endosome</keyword>
<evidence type="ECO:0000313" key="11">
    <source>
        <dbReference type="Proteomes" id="UP000308199"/>
    </source>
</evidence>
<feature type="compositionally biased region" description="Polar residues" evidence="8">
    <location>
        <begin position="333"/>
        <end position="344"/>
    </location>
</feature>
<evidence type="ECO:0000256" key="2">
    <source>
        <dbReference type="ARBA" id="ARBA00022448"/>
    </source>
</evidence>
<feature type="domain" description="GLUE N-terminal" evidence="9">
    <location>
        <begin position="13"/>
        <end position="478"/>
    </location>
</feature>
<dbReference type="GO" id="GO:0031902">
    <property type="term" value="C:late endosome membrane"/>
    <property type="evidence" value="ECO:0007669"/>
    <property type="project" value="UniProtKB-UniRule"/>
</dbReference>
<dbReference type="SUPFAM" id="SSF46785">
    <property type="entry name" value="Winged helix' DNA-binding domain"/>
    <property type="match status" value="1"/>
</dbReference>
<dbReference type="PANTHER" id="PTHR13128:SF12">
    <property type="entry name" value="VACUOLAR PROTEIN-SORTING-ASSOCIATED PROTEIN 36"/>
    <property type="match status" value="1"/>
</dbReference>
<keyword evidence="3" id="KW-0479">Metal-binding</keyword>
<feature type="region of interest" description="Disordered" evidence="8">
    <location>
        <begin position="270"/>
        <end position="363"/>
    </location>
</feature>
<dbReference type="EMBL" id="SGPK01000203">
    <property type="protein sequence ID" value="THH06315.1"/>
    <property type="molecule type" value="Genomic_DNA"/>
</dbReference>
<dbReference type="InterPro" id="IPR021648">
    <property type="entry name" value="GLUE_dom"/>
</dbReference>
<comment type="similarity">
    <text evidence="1 7">Belongs to the VPS36 family.</text>
</comment>
<dbReference type="InterPro" id="IPR037855">
    <property type="entry name" value="Vps36"/>
</dbReference>